<evidence type="ECO:0000256" key="5">
    <source>
        <dbReference type="RuleBase" id="RU362125"/>
    </source>
</evidence>
<gene>
    <name evidence="10" type="ORF">ACFPFM_19875</name>
</gene>
<dbReference type="PANTHER" id="PTHR43884">
    <property type="entry name" value="ACYL-COA DEHYDROGENASE"/>
    <property type="match status" value="1"/>
</dbReference>
<dbReference type="Pfam" id="PF02770">
    <property type="entry name" value="Acyl-CoA_dh_M"/>
    <property type="match status" value="1"/>
</dbReference>
<dbReference type="Pfam" id="PF00441">
    <property type="entry name" value="Acyl-CoA_dh_1"/>
    <property type="match status" value="1"/>
</dbReference>
<dbReference type="Pfam" id="PF02771">
    <property type="entry name" value="Acyl-CoA_dh_N"/>
    <property type="match status" value="1"/>
</dbReference>
<evidence type="ECO:0000259" key="7">
    <source>
        <dbReference type="Pfam" id="PF00441"/>
    </source>
</evidence>
<dbReference type="InterPro" id="IPR036250">
    <property type="entry name" value="AcylCo_DH-like_C"/>
</dbReference>
<comment type="cofactor">
    <cofactor evidence="1 5">
        <name>FAD</name>
        <dbReference type="ChEBI" id="CHEBI:57692"/>
    </cofactor>
</comment>
<evidence type="ECO:0000256" key="1">
    <source>
        <dbReference type="ARBA" id="ARBA00001974"/>
    </source>
</evidence>
<dbReference type="InterPro" id="IPR006089">
    <property type="entry name" value="Acyl-CoA_DH_CS"/>
</dbReference>
<feature type="domain" description="Acyl-CoA dehydrogenase/oxidase N-terminal" evidence="9">
    <location>
        <begin position="11"/>
        <end position="114"/>
    </location>
</feature>
<keyword evidence="11" id="KW-1185">Reference proteome</keyword>
<dbReference type="Gene3D" id="1.20.140.10">
    <property type="entry name" value="Butyryl-CoA Dehydrogenase, subunit A, domain 3"/>
    <property type="match status" value="1"/>
</dbReference>
<evidence type="ECO:0000259" key="8">
    <source>
        <dbReference type="Pfam" id="PF02770"/>
    </source>
</evidence>
<evidence type="ECO:0000256" key="3">
    <source>
        <dbReference type="ARBA" id="ARBA00022630"/>
    </source>
</evidence>
<dbReference type="SUPFAM" id="SSF56645">
    <property type="entry name" value="Acyl-CoA dehydrogenase NM domain-like"/>
    <property type="match status" value="1"/>
</dbReference>
<dbReference type="EC" id="1.-.-.-" evidence="10"/>
<keyword evidence="5 10" id="KW-0560">Oxidoreductase</keyword>
<name>A0ABV9Y2P1_9PSEU</name>
<evidence type="ECO:0000256" key="6">
    <source>
        <dbReference type="SAM" id="MobiDB-lite"/>
    </source>
</evidence>
<evidence type="ECO:0000313" key="10">
    <source>
        <dbReference type="EMBL" id="MFC5056002.1"/>
    </source>
</evidence>
<comment type="similarity">
    <text evidence="2 5">Belongs to the acyl-CoA dehydrogenase family.</text>
</comment>
<dbReference type="Proteomes" id="UP001595833">
    <property type="component" value="Unassembled WGS sequence"/>
</dbReference>
<dbReference type="Gene3D" id="1.10.540.10">
    <property type="entry name" value="Acyl-CoA dehydrogenase/oxidase, N-terminal domain"/>
    <property type="match status" value="1"/>
</dbReference>
<dbReference type="RefSeq" id="WP_344039715.1">
    <property type="nucleotide sequence ID" value="NZ_BAAAKE010000018.1"/>
</dbReference>
<accession>A0ABV9Y2P1</accession>
<dbReference type="Gene3D" id="2.40.110.10">
    <property type="entry name" value="Butyryl-CoA Dehydrogenase, subunit A, domain 2"/>
    <property type="match status" value="1"/>
</dbReference>
<keyword evidence="3 5" id="KW-0285">Flavoprotein</keyword>
<dbReference type="InterPro" id="IPR013786">
    <property type="entry name" value="AcylCoA_DH/ox_N"/>
</dbReference>
<dbReference type="InterPro" id="IPR009075">
    <property type="entry name" value="AcylCo_DH/oxidase_C"/>
</dbReference>
<organism evidence="10 11">
    <name type="scientific">Saccharothrix xinjiangensis</name>
    <dbReference type="NCBI Taxonomy" id="204798"/>
    <lineage>
        <taxon>Bacteria</taxon>
        <taxon>Bacillati</taxon>
        <taxon>Actinomycetota</taxon>
        <taxon>Actinomycetes</taxon>
        <taxon>Pseudonocardiales</taxon>
        <taxon>Pseudonocardiaceae</taxon>
        <taxon>Saccharothrix</taxon>
    </lineage>
</organism>
<dbReference type="EMBL" id="JBHSJB010000017">
    <property type="protein sequence ID" value="MFC5056002.1"/>
    <property type="molecule type" value="Genomic_DNA"/>
</dbReference>
<feature type="domain" description="Acyl-CoA dehydrogenase/oxidase C-terminal" evidence="7">
    <location>
        <begin position="222"/>
        <end position="370"/>
    </location>
</feature>
<dbReference type="SUPFAM" id="SSF47203">
    <property type="entry name" value="Acyl-CoA dehydrogenase C-terminal domain-like"/>
    <property type="match status" value="1"/>
</dbReference>
<protein>
    <submittedName>
        <fullName evidence="10">Acyl-CoA dehydrogenase family protein</fullName>
        <ecNumber evidence="10">1.-.-.-</ecNumber>
    </submittedName>
</protein>
<dbReference type="PANTHER" id="PTHR43884:SF12">
    <property type="entry name" value="ISOVALERYL-COA DEHYDROGENASE, MITOCHONDRIAL-RELATED"/>
    <property type="match status" value="1"/>
</dbReference>
<dbReference type="InterPro" id="IPR046373">
    <property type="entry name" value="Acyl-CoA_Oxase/DH_mid-dom_sf"/>
</dbReference>
<dbReference type="InterPro" id="IPR009100">
    <property type="entry name" value="AcylCoA_DH/oxidase_NM_dom_sf"/>
</dbReference>
<dbReference type="InterPro" id="IPR037069">
    <property type="entry name" value="AcylCoA_DH/ox_N_sf"/>
</dbReference>
<reference evidence="11" key="1">
    <citation type="journal article" date="2019" name="Int. J. Syst. Evol. Microbiol.">
        <title>The Global Catalogue of Microorganisms (GCM) 10K type strain sequencing project: providing services to taxonomists for standard genome sequencing and annotation.</title>
        <authorList>
            <consortium name="The Broad Institute Genomics Platform"/>
            <consortium name="The Broad Institute Genome Sequencing Center for Infectious Disease"/>
            <person name="Wu L."/>
            <person name="Ma J."/>
        </authorList>
    </citation>
    <scope>NUCLEOTIDE SEQUENCE [LARGE SCALE GENOMIC DNA]</scope>
    <source>
        <strain evidence="11">KCTC 12848</strain>
    </source>
</reference>
<evidence type="ECO:0000256" key="2">
    <source>
        <dbReference type="ARBA" id="ARBA00009347"/>
    </source>
</evidence>
<dbReference type="PROSITE" id="PS00072">
    <property type="entry name" value="ACYL_COA_DH_1"/>
    <property type="match status" value="1"/>
</dbReference>
<feature type="domain" description="Acyl-CoA oxidase/dehydrogenase middle" evidence="8">
    <location>
        <begin position="119"/>
        <end position="207"/>
    </location>
</feature>
<comment type="caution">
    <text evidence="10">The sequence shown here is derived from an EMBL/GenBank/DDBJ whole genome shotgun (WGS) entry which is preliminary data.</text>
</comment>
<proteinExistence type="inferred from homology"/>
<dbReference type="InterPro" id="IPR006091">
    <property type="entry name" value="Acyl-CoA_Oxase/DH_mid-dom"/>
</dbReference>
<evidence type="ECO:0000256" key="4">
    <source>
        <dbReference type="ARBA" id="ARBA00022827"/>
    </source>
</evidence>
<feature type="region of interest" description="Disordered" evidence="6">
    <location>
        <begin position="379"/>
        <end position="401"/>
    </location>
</feature>
<sequence length="401" mass="41211">MRAVAATGADASRAAFRSFVDEVVIPRAGDFDLAGAVPPDVVAEVAARGYLGAVLPDGPLPLDMVGLGALHEEVGRGCSSLRSLLTVHSMVAFAVHRWGGDAARERWLGPLADGSALGAFCLTESGAGSDVTGLAATAEEDGRGGYVITGHKRWITFGQVADLLLVFARTGAGIGAFLVEAADPAVRRAPVRDVLGTRAGMLAEITLIGCRVGPEALVGGPGTGLNVITGALDVGRYSVAAGCVGIAQGCLEISAAHAATRRQGGALLKDHQLVRRMITRMAVDTEAARLLCLRAGRLKDEGDPGTLVATCAAKYFAAGVAARAASDAVQVHGAVGCVDGHPAARYYRDAKVMEIIEGSSQVHENLIAEDVCRTGGVPRSASPAVPLQGLPPDETTRWEIA</sequence>
<evidence type="ECO:0000259" key="9">
    <source>
        <dbReference type="Pfam" id="PF02771"/>
    </source>
</evidence>
<dbReference type="GO" id="GO:0016491">
    <property type="term" value="F:oxidoreductase activity"/>
    <property type="evidence" value="ECO:0007669"/>
    <property type="project" value="UniProtKB-KW"/>
</dbReference>
<evidence type="ECO:0000313" key="11">
    <source>
        <dbReference type="Proteomes" id="UP001595833"/>
    </source>
</evidence>
<keyword evidence="4 5" id="KW-0274">FAD</keyword>